<protein>
    <recommendedName>
        <fullName evidence="8">Peroxisomal membrane protein PEX25</fullName>
    </recommendedName>
</protein>
<keyword evidence="2" id="KW-0472">Membrane</keyword>
<feature type="compositionally biased region" description="Basic and acidic residues" evidence="5">
    <location>
        <begin position="40"/>
        <end position="54"/>
    </location>
</feature>
<dbReference type="RefSeq" id="XP_001646454.1">
    <property type="nucleotide sequence ID" value="XM_001646404.1"/>
</dbReference>
<dbReference type="GO" id="GO:0016559">
    <property type="term" value="P:peroxisome fission"/>
    <property type="evidence" value="ECO:0007669"/>
    <property type="project" value="InterPro"/>
</dbReference>
<dbReference type="eggNOG" id="ENOG502R7FJ">
    <property type="taxonomic scope" value="Eukaryota"/>
</dbReference>
<evidence type="ECO:0000256" key="1">
    <source>
        <dbReference type="ARBA" id="ARBA00022593"/>
    </source>
</evidence>
<comment type="subcellular location">
    <subcellularLocation>
        <location evidence="4">Peroxisome membrane</location>
    </subcellularLocation>
</comment>
<gene>
    <name evidence="6" type="ORF">Kpol_1048p26</name>
</gene>
<name>A7TGI9_VANPO</name>
<dbReference type="Pfam" id="PF05648">
    <property type="entry name" value="PEX11"/>
    <property type="match status" value="1"/>
</dbReference>
<keyword evidence="1" id="KW-0962">Peroxisome biogenesis</keyword>
<dbReference type="PANTHER" id="PTHR12652:SF50">
    <property type="entry name" value="PEROXIN 11"/>
    <property type="match status" value="1"/>
</dbReference>
<dbReference type="InterPro" id="IPR008733">
    <property type="entry name" value="PEX11"/>
</dbReference>
<dbReference type="HOGENOM" id="CLU_043324_0_0_1"/>
<evidence type="ECO:0000256" key="4">
    <source>
        <dbReference type="ARBA" id="ARBA00046271"/>
    </source>
</evidence>
<dbReference type="GeneID" id="5546896"/>
<organism evidence="7">
    <name type="scientific">Vanderwaltozyma polyspora (strain ATCC 22028 / DSM 70294 / BCRC 21397 / CBS 2163 / NBRC 10782 / NRRL Y-8283 / UCD 57-17)</name>
    <name type="common">Kluyveromyces polysporus</name>
    <dbReference type="NCBI Taxonomy" id="436907"/>
    <lineage>
        <taxon>Eukaryota</taxon>
        <taxon>Fungi</taxon>
        <taxon>Dikarya</taxon>
        <taxon>Ascomycota</taxon>
        <taxon>Saccharomycotina</taxon>
        <taxon>Saccharomycetes</taxon>
        <taxon>Saccharomycetales</taxon>
        <taxon>Saccharomycetaceae</taxon>
        <taxon>Vanderwaltozyma</taxon>
    </lineage>
</organism>
<evidence type="ECO:0000256" key="3">
    <source>
        <dbReference type="ARBA" id="ARBA00023140"/>
    </source>
</evidence>
<evidence type="ECO:0000313" key="7">
    <source>
        <dbReference type="Proteomes" id="UP000000267"/>
    </source>
</evidence>
<dbReference type="InParanoid" id="A7TGI9"/>
<dbReference type="PhylomeDB" id="A7TGI9"/>
<reference evidence="6 7" key="1">
    <citation type="journal article" date="2007" name="Proc. Natl. Acad. Sci. U.S.A.">
        <title>Independent sorting-out of thousands of duplicated gene pairs in two yeast species descended from a whole-genome duplication.</title>
        <authorList>
            <person name="Scannell D.R."/>
            <person name="Frank A.C."/>
            <person name="Conant G.C."/>
            <person name="Byrne K.P."/>
            <person name="Woolfit M."/>
            <person name="Wolfe K.H."/>
        </authorList>
    </citation>
    <scope>NUCLEOTIDE SEQUENCE [LARGE SCALE GENOMIC DNA]</scope>
    <source>
        <strain evidence="7">ATCC 22028 / DSM 70294 / BCRC 21397 / CBS 2163 / NBRC 10782 / NRRL Y-8283 / UCD 57-17</strain>
    </source>
</reference>
<keyword evidence="7" id="KW-1185">Reference proteome</keyword>
<dbReference type="PANTHER" id="PTHR12652">
    <property type="entry name" value="PEROXISOMAL BIOGENESIS FACTOR 11"/>
    <property type="match status" value="1"/>
</dbReference>
<keyword evidence="3" id="KW-0576">Peroxisome</keyword>
<dbReference type="KEGG" id="vpo:Kpol_1048p26"/>
<evidence type="ECO:0000256" key="2">
    <source>
        <dbReference type="ARBA" id="ARBA00023136"/>
    </source>
</evidence>
<dbReference type="GO" id="GO:0005778">
    <property type="term" value="C:peroxisomal membrane"/>
    <property type="evidence" value="ECO:0007669"/>
    <property type="project" value="UniProtKB-SubCell"/>
</dbReference>
<dbReference type="EMBL" id="DS480387">
    <property type="protein sequence ID" value="EDO18596.1"/>
    <property type="molecule type" value="Genomic_DNA"/>
</dbReference>
<evidence type="ECO:0008006" key="8">
    <source>
        <dbReference type="Google" id="ProtNLM"/>
    </source>
</evidence>
<dbReference type="Proteomes" id="UP000000267">
    <property type="component" value="Unassembled WGS sequence"/>
</dbReference>
<proteinExistence type="predicted"/>
<evidence type="ECO:0000256" key="5">
    <source>
        <dbReference type="SAM" id="MobiDB-lite"/>
    </source>
</evidence>
<dbReference type="OrthoDB" id="411017at2759"/>
<dbReference type="OMA" id="YGIMDEL"/>
<dbReference type="FunCoup" id="A7TGI9">
    <property type="interactions" value="50"/>
</dbReference>
<accession>A7TGI9</accession>
<dbReference type="AlphaFoldDB" id="A7TGI9"/>
<dbReference type="STRING" id="436907.A7TGI9"/>
<sequence length="418" mass="48846">MDTSIENNTHLYDNHFNDVSSMFQNSTVILESGLPYSIDDTKETSNEKESHNDDNNEQQPLENEKLLLKEEVIECNVVNTTKNFDILYHIVGTIAGKDKLAKIIRYSLDLLRLLLVYFNGKLREKNPNLTVFYKNFNKLKGNYSLFKYFIKFPLTTIKFFLIFSFKSVEKKISFINSQLSTFRYILRFGYLPFYLLPYLDKLKSIAKSPHTIGKIALNETFLQDTLNIYYSIFDELDTLYKLNLWSNDQFYNIVGRHEAYSWQLDILLALKNNWLSLKSLERKELELQLKLQFKEEALELSNFYNNFNNDNDKNNNNNIINNNDNDDTKTEKPDSVISYSFSNSFSTSDIEQQLKSIKDQKLIVNLDLVRLSFDLMANTTDVFNMKVPTGTYSILSLCSGITGFIKIWINTRRELSSN</sequence>
<evidence type="ECO:0000313" key="6">
    <source>
        <dbReference type="EMBL" id="EDO18596.1"/>
    </source>
</evidence>
<feature type="region of interest" description="Disordered" evidence="5">
    <location>
        <begin position="40"/>
        <end position="61"/>
    </location>
</feature>